<sequence length="52" mass="6239">MQNVFTVLYLHFCSYMRIRSQCNQHDGNVNTNKSGEECRCLYTNKIDKYEQD</sequence>
<dbReference type="AlphaFoldDB" id="C9KPH7"/>
<accession>C9KPH7</accession>
<name>C9KPH7_9FIRM</name>
<protein>
    <submittedName>
        <fullName evidence="1">Uncharacterized protein</fullName>
    </submittedName>
</protein>
<keyword evidence="2" id="KW-1185">Reference proteome</keyword>
<dbReference type="STRING" id="500635.MITSMUL_05134"/>
<reference evidence="1" key="1">
    <citation type="submission" date="2009-09" db="EMBL/GenBank/DDBJ databases">
        <authorList>
            <person name="Weinstock G."/>
            <person name="Sodergren E."/>
            <person name="Clifton S."/>
            <person name="Fulton L."/>
            <person name="Fulton B."/>
            <person name="Courtney L."/>
            <person name="Fronick C."/>
            <person name="Harrison M."/>
            <person name="Strong C."/>
            <person name="Farmer C."/>
            <person name="Delahaunty K."/>
            <person name="Markovic C."/>
            <person name="Hall O."/>
            <person name="Minx P."/>
            <person name="Tomlinson C."/>
            <person name="Mitreva M."/>
            <person name="Nelson J."/>
            <person name="Hou S."/>
            <person name="Wollam A."/>
            <person name="Pepin K.H."/>
            <person name="Johnson M."/>
            <person name="Bhonagiri V."/>
            <person name="Nash W.E."/>
            <person name="Warren W."/>
            <person name="Chinwalla A."/>
            <person name="Mardis E.R."/>
            <person name="Wilson R.K."/>
        </authorList>
    </citation>
    <scope>NUCLEOTIDE SEQUENCE [LARGE SCALE GENOMIC DNA]</scope>
    <source>
        <strain evidence="1">DSM 20544</strain>
    </source>
</reference>
<dbReference type="HOGENOM" id="CLU_3081902_0_0_9"/>
<evidence type="ECO:0000313" key="2">
    <source>
        <dbReference type="Proteomes" id="UP000003671"/>
    </source>
</evidence>
<organism evidence="1 2">
    <name type="scientific">Mitsuokella multacida DSM 20544</name>
    <dbReference type="NCBI Taxonomy" id="500635"/>
    <lineage>
        <taxon>Bacteria</taxon>
        <taxon>Bacillati</taxon>
        <taxon>Bacillota</taxon>
        <taxon>Negativicutes</taxon>
        <taxon>Selenomonadales</taxon>
        <taxon>Selenomonadaceae</taxon>
        <taxon>Mitsuokella</taxon>
    </lineage>
</organism>
<comment type="caution">
    <text evidence="1">The sequence shown here is derived from an EMBL/GenBank/DDBJ whole genome shotgun (WGS) entry which is preliminary data.</text>
</comment>
<dbReference type="Proteomes" id="UP000003671">
    <property type="component" value="Unassembled WGS sequence"/>
</dbReference>
<gene>
    <name evidence="1" type="ORF">MITSMUL_05134</name>
</gene>
<evidence type="ECO:0000313" key="1">
    <source>
        <dbReference type="EMBL" id="EEX68132.1"/>
    </source>
</evidence>
<dbReference type="EMBL" id="ABWK02000020">
    <property type="protein sequence ID" value="EEX68132.1"/>
    <property type="molecule type" value="Genomic_DNA"/>
</dbReference>
<proteinExistence type="predicted"/>